<dbReference type="OrthoDB" id="5987567at2759"/>
<dbReference type="PANTHER" id="PTHR46579">
    <property type="entry name" value="F5/8 TYPE C DOMAIN-CONTAINING PROTEIN-RELATED"/>
    <property type="match status" value="1"/>
</dbReference>
<proteinExistence type="predicted"/>
<dbReference type="PANTHER" id="PTHR46579:SF1">
    <property type="entry name" value="F5_8 TYPE C DOMAIN-CONTAINING PROTEIN"/>
    <property type="match status" value="1"/>
</dbReference>
<reference evidence="1" key="1">
    <citation type="submission" date="2020-04" db="EMBL/GenBank/DDBJ databases">
        <authorList>
            <person name="Alioto T."/>
            <person name="Alioto T."/>
            <person name="Gomez Garrido J."/>
        </authorList>
    </citation>
    <scope>NUCLEOTIDE SEQUENCE</scope>
    <source>
        <strain evidence="1">A484AB</strain>
    </source>
</reference>
<protein>
    <submittedName>
        <fullName evidence="1">Uncharacterized protein</fullName>
    </submittedName>
</protein>
<evidence type="ECO:0000313" key="2">
    <source>
        <dbReference type="Proteomes" id="UP001152795"/>
    </source>
</evidence>
<organism evidence="1 2">
    <name type="scientific">Paramuricea clavata</name>
    <name type="common">Red gorgonian</name>
    <name type="synonym">Violescent sea-whip</name>
    <dbReference type="NCBI Taxonomy" id="317549"/>
    <lineage>
        <taxon>Eukaryota</taxon>
        <taxon>Metazoa</taxon>
        <taxon>Cnidaria</taxon>
        <taxon>Anthozoa</taxon>
        <taxon>Octocorallia</taxon>
        <taxon>Malacalcyonacea</taxon>
        <taxon>Plexauridae</taxon>
        <taxon>Paramuricea</taxon>
    </lineage>
</organism>
<accession>A0A7D9E7H5</accession>
<sequence length="583" mass="66114">MSKNDFSLTWNADGIPVFKSSQYSIWPVQCMINELPIHLRSSNILLTGLWFGRTKLKMNTFLMSFVNECRKLEQGGFLFQGESDRRKVYALVCSSDAPARAMLRNCKQFNGKCGCDWCEHEGVTVAPTRYYPERGDQSPRTAQGQAEYGAKAELLQEAVKGVKGISVIDILPTFDTVHGFTPEYMHSVCQGVIRQVCNIWLDSANHEEDFYLGRKVEALDERLIAISPPSEITRAPRSIKERKFWKASEWRAFMLYSLVVLHGLLPRAYLKHFFLLVHGVYTLLRDNITNDMLLHAQACLVKFAKDMERLYGLRSCTFNVHQMTHLADGVKSCGPLWATSAYIFEANNHMLLKMFSGTQYVPQQICNTFILGQKLPVIGRQCIKEDTSPSVKHVFQKLSKGNYPTKSRRILERNVSGLGVGKPVFLTASQAVSLAKFIDRDVLNRSATVYNRFIVNNVLYTAESYTRSIRHHNSLVRFDHAASKYGRIIGLYTAKPDCCCSEAEIQACQCTVYTVVILKILQCETGSLFSSAECGVTSHFLKEYTDSYTTVAIHPEQLDVKCIDLKLSNRQFLCEIPCRFYGD</sequence>
<evidence type="ECO:0000313" key="1">
    <source>
        <dbReference type="EMBL" id="CAB4002929.1"/>
    </source>
</evidence>
<gene>
    <name evidence="1" type="ORF">PACLA_8A009365</name>
</gene>
<comment type="caution">
    <text evidence="1">The sequence shown here is derived from an EMBL/GenBank/DDBJ whole genome shotgun (WGS) entry which is preliminary data.</text>
</comment>
<dbReference type="EMBL" id="CACRXK020004488">
    <property type="protein sequence ID" value="CAB4002929.1"/>
    <property type="molecule type" value="Genomic_DNA"/>
</dbReference>
<dbReference type="AlphaFoldDB" id="A0A7D9E7H5"/>
<keyword evidence="2" id="KW-1185">Reference proteome</keyword>
<dbReference type="Proteomes" id="UP001152795">
    <property type="component" value="Unassembled WGS sequence"/>
</dbReference>
<name>A0A7D9E7H5_PARCT</name>